<dbReference type="Pfam" id="PF00085">
    <property type="entry name" value="Thioredoxin"/>
    <property type="match status" value="1"/>
</dbReference>
<keyword evidence="6" id="KW-1185">Reference proteome</keyword>
<feature type="domain" description="Thioredoxin" evidence="4">
    <location>
        <begin position="5"/>
        <end position="84"/>
    </location>
</feature>
<dbReference type="AlphaFoldDB" id="A0A398BHA0"/>
<dbReference type="EMBL" id="QWVT01000001">
    <property type="protein sequence ID" value="RID88984.1"/>
    <property type="molecule type" value="Genomic_DNA"/>
</dbReference>
<dbReference type="PANTHER" id="PTHR45663:SF11">
    <property type="entry name" value="GEO12009P1"/>
    <property type="match status" value="1"/>
</dbReference>
<reference evidence="5 6" key="1">
    <citation type="submission" date="2018-08" db="EMBL/GenBank/DDBJ databases">
        <title>Bacillus jemisoniae sp. nov., Bacillus chryseoplanitiae sp. nov., Bacillus resnikiae sp. nov., and Bacillus frankliniae sp. nov., isolated from Viking spacecraft and associated surfaces.</title>
        <authorList>
            <person name="Seuylemezian A."/>
            <person name="Vaishampayan P."/>
        </authorList>
    </citation>
    <scope>NUCLEOTIDE SEQUENCE [LARGE SCALE GENOMIC DNA]</scope>
    <source>
        <strain evidence="5 6">JJ-247</strain>
    </source>
</reference>
<dbReference type="InterPro" id="IPR013766">
    <property type="entry name" value="Thioredoxin_domain"/>
</dbReference>
<dbReference type="GO" id="GO:0015035">
    <property type="term" value="F:protein-disulfide reductase activity"/>
    <property type="evidence" value="ECO:0007669"/>
    <property type="project" value="TreeGrafter"/>
</dbReference>
<dbReference type="GO" id="GO:0005829">
    <property type="term" value="C:cytosol"/>
    <property type="evidence" value="ECO:0007669"/>
    <property type="project" value="TreeGrafter"/>
</dbReference>
<gene>
    <name evidence="5" type="ORF">D1970_00340</name>
</gene>
<keyword evidence="3" id="KW-0676">Redox-active center</keyword>
<dbReference type="InterPro" id="IPR036249">
    <property type="entry name" value="Thioredoxin-like_sf"/>
</dbReference>
<name>A0A398BHA0_9BACI</name>
<dbReference type="PANTHER" id="PTHR45663">
    <property type="entry name" value="GEO12009P1"/>
    <property type="match status" value="1"/>
</dbReference>
<evidence type="ECO:0000256" key="3">
    <source>
        <dbReference type="ARBA" id="ARBA00023284"/>
    </source>
</evidence>
<comment type="caution">
    <text evidence="5">The sequence shown here is derived from an EMBL/GenBank/DDBJ whole genome shotgun (WGS) entry which is preliminary data.</text>
</comment>
<dbReference type="GO" id="GO:0045454">
    <property type="term" value="P:cell redox homeostasis"/>
    <property type="evidence" value="ECO:0007669"/>
    <property type="project" value="TreeGrafter"/>
</dbReference>
<accession>A0A398BHA0</accession>
<sequence>MIIVMKKFSKPNCRPCQALANYIGDIDLFNVGATLENIDISEHPEVIDQYGLTSVPVLIFFRNGVEVHRINGLRPTEEIIDAIEFAKVVR</sequence>
<dbReference type="OrthoDB" id="9795531at2"/>
<organism evidence="5 6">
    <name type="scientific">Mesobacillus zeae</name>
    <dbReference type="NCBI Taxonomy" id="1917180"/>
    <lineage>
        <taxon>Bacteria</taxon>
        <taxon>Bacillati</taxon>
        <taxon>Bacillota</taxon>
        <taxon>Bacilli</taxon>
        <taxon>Bacillales</taxon>
        <taxon>Bacillaceae</taxon>
        <taxon>Mesobacillus</taxon>
    </lineage>
</organism>
<keyword evidence="2" id="KW-1015">Disulfide bond</keyword>
<dbReference type="SUPFAM" id="SSF52833">
    <property type="entry name" value="Thioredoxin-like"/>
    <property type="match status" value="1"/>
</dbReference>
<protein>
    <submittedName>
        <fullName evidence="5">Thioredoxin</fullName>
    </submittedName>
</protein>
<dbReference type="CDD" id="cd02947">
    <property type="entry name" value="TRX_family"/>
    <property type="match status" value="1"/>
</dbReference>
<dbReference type="Gene3D" id="3.40.30.10">
    <property type="entry name" value="Glutaredoxin"/>
    <property type="match status" value="1"/>
</dbReference>
<evidence type="ECO:0000313" key="5">
    <source>
        <dbReference type="EMBL" id="RID88984.1"/>
    </source>
</evidence>
<evidence type="ECO:0000259" key="4">
    <source>
        <dbReference type="Pfam" id="PF00085"/>
    </source>
</evidence>
<dbReference type="RefSeq" id="WP_119110896.1">
    <property type="nucleotide sequence ID" value="NZ_CBCSEO010000001.1"/>
</dbReference>
<evidence type="ECO:0000313" key="6">
    <source>
        <dbReference type="Proteomes" id="UP000265816"/>
    </source>
</evidence>
<evidence type="ECO:0000256" key="2">
    <source>
        <dbReference type="ARBA" id="ARBA00023157"/>
    </source>
</evidence>
<comment type="similarity">
    <text evidence="1">Belongs to the thioredoxin family.</text>
</comment>
<dbReference type="Proteomes" id="UP000265816">
    <property type="component" value="Unassembled WGS sequence"/>
</dbReference>
<proteinExistence type="inferred from homology"/>
<evidence type="ECO:0000256" key="1">
    <source>
        <dbReference type="ARBA" id="ARBA00008987"/>
    </source>
</evidence>